<organism evidence="2 3">
    <name type="scientific">Caulobacter phage CcrBL9</name>
    <dbReference type="NCBI Taxonomy" id="2283270"/>
    <lineage>
        <taxon>Viruses</taxon>
        <taxon>Duplodnaviria</taxon>
        <taxon>Heunggongvirae</taxon>
        <taxon>Uroviricota</taxon>
        <taxon>Caudoviricetes</taxon>
        <taxon>Jeanschmidtviridae</taxon>
        <taxon>Bertelyvirus</taxon>
        <taxon>Bertelyvirus BL9</taxon>
    </lineage>
</organism>
<keyword evidence="3" id="KW-1185">Reference proteome</keyword>
<dbReference type="PANTHER" id="PTHR32097:SF17">
    <property type="entry name" value="CAMP-BINDING PROTEIN 1-RELATED"/>
    <property type="match status" value="1"/>
</dbReference>
<gene>
    <name evidence="2" type="ORF">CcrBL9_gp249c</name>
</gene>
<evidence type="ECO:0000313" key="2">
    <source>
        <dbReference type="EMBL" id="AXQ69273.1"/>
    </source>
</evidence>
<sequence length="209" mass="23089">MTTLSVEKGERINIQKEAGGETLFILGIGWTTEADLDSSVFLCKQQPNDEPAKCIGNPGAIYFRQLESSDRAIIHTGDNRTGQGNASDQDDERIILDLGRLTGGVDQLDLWVNIYDTGINFGSVKNAYCRLYKGLRDAAGNVALDENGKPLTGEVILRYDLTEDYSRYNALQFGSLYLKDNQWRFQALDVGQKATIKDIINSYLPGAVA</sequence>
<proteinExistence type="predicted"/>
<dbReference type="InterPro" id="IPR003325">
    <property type="entry name" value="TerD"/>
</dbReference>
<dbReference type="CDD" id="cd06974">
    <property type="entry name" value="TerD_like"/>
    <property type="match status" value="1"/>
</dbReference>
<dbReference type="EMBL" id="MH588546">
    <property type="protein sequence ID" value="AXQ69273.1"/>
    <property type="molecule type" value="Genomic_DNA"/>
</dbReference>
<evidence type="ECO:0000259" key="1">
    <source>
        <dbReference type="Pfam" id="PF02342"/>
    </source>
</evidence>
<dbReference type="InterPro" id="IPR051324">
    <property type="entry name" value="Stress/Tellurium_Resist"/>
</dbReference>
<name>A0A385EBW2_9CAUD</name>
<dbReference type="PANTHER" id="PTHR32097">
    <property type="entry name" value="CAMP-BINDING PROTEIN 1-RELATED"/>
    <property type="match status" value="1"/>
</dbReference>
<reference evidence="3" key="1">
    <citation type="submission" date="2018-07" db="EMBL/GenBank/DDBJ databases">
        <title>Giant CbK-like Caulobacter bacteriophages have genetically divergent genomes.</title>
        <authorList>
            <person name="Wilson K.M."/>
            <person name="Ely B."/>
        </authorList>
    </citation>
    <scope>NUCLEOTIDE SEQUENCE [LARGE SCALE GENOMIC DNA]</scope>
</reference>
<dbReference type="Proteomes" id="UP000259421">
    <property type="component" value="Segment"/>
</dbReference>
<accession>A0A385EBW2</accession>
<reference evidence="2 3" key="2">
    <citation type="submission" date="2018-09" db="EMBL/GenBank/DDBJ databases">
        <title>Giant CbK-like Caulobacter bacteriophages have genetically divergent genomes.</title>
        <authorList>
            <person name="Wilson K."/>
            <person name="Ely B."/>
        </authorList>
    </citation>
    <scope>NUCLEOTIDE SEQUENCE [LARGE SCALE GENOMIC DNA]</scope>
</reference>
<protein>
    <submittedName>
        <fullName evidence="2">Tellurium resistance protein</fullName>
    </submittedName>
</protein>
<feature type="domain" description="TerD" evidence="1">
    <location>
        <begin position="4"/>
        <end position="203"/>
    </location>
</feature>
<dbReference type="Pfam" id="PF02342">
    <property type="entry name" value="TerD"/>
    <property type="match status" value="1"/>
</dbReference>
<evidence type="ECO:0000313" key="3">
    <source>
        <dbReference type="Proteomes" id="UP000259421"/>
    </source>
</evidence>
<dbReference type="Gene3D" id="2.60.60.30">
    <property type="entry name" value="sav2460 like domains"/>
    <property type="match status" value="1"/>
</dbReference>